<dbReference type="SUPFAM" id="SSF56300">
    <property type="entry name" value="Metallo-dependent phosphatases"/>
    <property type="match status" value="1"/>
</dbReference>
<dbReference type="PANTHER" id="PTHR11575:SF32">
    <property type="entry name" value="APYRASE-LIKE PROTEIN"/>
    <property type="match status" value="1"/>
</dbReference>
<keyword evidence="14" id="KW-1185">Reference proteome</keyword>
<dbReference type="KEGG" id="bany:112049424"/>
<dbReference type="GO" id="GO:0005576">
    <property type="term" value="C:extracellular region"/>
    <property type="evidence" value="ECO:0007669"/>
    <property type="project" value="UniProtKB-SubCell"/>
</dbReference>
<evidence type="ECO:0000259" key="12">
    <source>
        <dbReference type="Pfam" id="PF00149"/>
    </source>
</evidence>
<evidence type="ECO:0000256" key="1">
    <source>
        <dbReference type="ARBA" id="ARBA00004613"/>
    </source>
</evidence>
<dbReference type="Gene3D" id="3.90.780.10">
    <property type="entry name" value="5'-Nucleotidase, C-terminal domain"/>
    <property type="match status" value="1"/>
</dbReference>
<dbReference type="EC" id="3.6.1.5" evidence="3"/>
<dbReference type="GO" id="GO:0090729">
    <property type="term" value="F:toxin activity"/>
    <property type="evidence" value="ECO:0007669"/>
    <property type="project" value="UniProtKB-KW"/>
</dbReference>
<evidence type="ECO:0000256" key="11">
    <source>
        <dbReference type="RuleBase" id="RU362119"/>
    </source>
</evidence>
<dbReference type="Pfam" id="PF02872">
    <property type="entry name" value="5_nucleotid_C"/>
    <property type="match status" value="1"/>
</dbReference>
<name>A0A6J1N5D6_BICAN</name>
<dbReference type="Gene3D" id="3.60.21.10">
    <property type="match status" value="1"/>
</dbReference>
<feature type="chain" id="PRO_5044955319" description="apyrase" evidence="11">
    <location>
        <begin position="19"/>
        <end position="542"/>
    </location>
</feature>
<dbReference type="PROSITE" id="PS00786">
    <property type="entry name" value="5_NUCLEOTIDASE_2"/>
    <property type="match status" value="1"/>
</dbReference>
<dbReference type="GO" id="GO:0006196">
    <property type="term" value="P:AMP catabolic process"/>
    <property type="evidence" value="ECO:0007669"/>
    <property type="project" value="TreeGrafter"/>
</dbReference>
<protein>
    <recommendedName>
        <fullName evidence="3">apyrase</fullName>
        <ecNumber evidence="3">3.6.1.5</ecNumber>
    </recommendedName>
</protein>
<dbReference type="GO" id="GO:0005886">
    <property type="term" value="C:plasma membrane"/>
    <property type="evidence" value="ECO:0007669"/>
    <property type="project" value="TreeGrafter"/>
</dbReference>
<accession>A0A6J1N5D6</accession>
<dbReference type="GO" id="GO:0000166">
    <property type="term" value="F:nucleotide binding"/>
    <property type="evidence" value="ECO:0007669"/>
    <property type="project" value="UniProtKB-KW"/>
</dbReference>
<dbReference type="Proteomes" id="UP001652582">
    <property type="component" value="Chromosome 22"/>
</dbReference>
<evidence type="ECO:0000256" key="9">
    <source>
        <dbReference type="ARBA" id="ARBA00022801"/>
    </source>
</evidence>
<dbReference type="OrthoDB" id="7722975at2759"/>
<evidence type="ECO:0000256" key="10">
    <source>
        <dbReference type="ARBA" id="ARBA00023240"/>
    </source>
</evidence>
<dbReference type="InterPro" id="IPR004843">
    <property type="entry name" value="Calcineurin-like_PHP"/>
</dbReference>
<dbReference type="GO" id="GO:0004050">
    <property type="term" value="F:apyrase activity"/>
    <property type="evidence" value="ECO:0007669"/>
    <property type="project" value="UniProtKB-EC"/>
</dbReference>
<dbReference type="SUPFAM" id="SSF55816">
    <property type="entry name" value="5'-nucleotidase (syn. UDP-sugar hydrolase), C-terminal domain"/>
    <property type="match status" value="1"/>
</dbReference>
<dbReference type="InterPro" id="IPR006146">
    <property type="entry name" value="5'-Nucleotdase_CS"/>
</dbReference>
<evidence type="ECO:0000256" key="8">
    <source>
        <dbReference type="ARBA" id="ARBA00022729"/>
    </source>
</evidence>
<keyword evidence="11" id="KW-0547">Nucleotide-binding</keyword>
<evidence type="ECO:0000313" key="14">
    <source>
        <dbReference type="Proteomes" id="UP001652582"/>
    </source>
</evidence>
<dbReference type="InterPro" id="IPR006179">
    <property type="entry name" value="5_nucleotidase/apyrase"/>
</dbReference>
<keyword evidence="5" id="KW-0964">Secreted</keyword>
<sequence>MLSVRTSVFLSVCAVVSAQLYELNIVHHNDFHARFVETSPTGTVCDSEKEPCIGGFARIATLVREALVREPDSIVLNGGDVFQGTLWYNLLRWNVTQDFMNMIPHDAHVLGNHEFDNGIEGVVPYLEHLNSSVVVANIIDDEEPDIQGLYKPSVVIERKGRKIGIIGVIISTTNELASTGNLKFTDEIEAVRREAAKLNEEGVDIIVVLSHCGLEKDQEIALKASPYVDIVVGAHSHSMLINREPPAGIAFTPLGPYPIVVQQESRSVLVVQAAAHTAFLGEIKLYFDEQGQLVNWTGDPHFAGNDVVQAPDVLEKINEYLPIINEKANELIGFSKVQLSSKCNCGECNLGSFICDAFMNAAIERAQGNQWNYAHFCIINTGGIRVDIDSGNVTFEGIMLSTPFENRVEVFDLKGQYVLEALEFALANNPFPGARMLQISGLRGVFDGLQPVNSRIVNATVRCNDCDVPHYEPLDVNKMYKVVSQSFLGGGGDGFSMIANNRQNVEALGVDYEVLMEYVRQQSPIIKDLDGRIVITDPCLPN</sequence>
<reference evidence="15" key="1">
    <citation type="submission" date="2025-08" db="UniProtKB">
        <authorList>
            <consortium name="RefSeq"/>
        </authorList>
    </citation>
    <scope>IDENTIFICATION</scope>
</reference>
<feature type="domain" description="Calcineurin-like phosphoesterase" evidence="12">
    <location>
        <begin position="24"/>
        <end position="238"/>
    </location>
</feature>
<keyword evidence="8 11" id="KW-0732">Signal</keyword>
<dbReference type="RefSeq" id="XP_023943065.2">
    <property type="nucleotide sequence ID" value="XM_024087297.2"/>
</dbReference>
<dbReference type="InterPro" id="IPR008334">
    <property type="entry name" value="5'-Nucleotdase_C"/>
</dbReference>
<dbReference type="Pfam" id="PF00149">
    <property type="entry name" value="Metallophos"/>
    <property type="match status" value="1"/>
</dbReference>
<organism evidence="14 15">
    <name type="scientific">Bicyclus anynana</name>
    <name type="common">Squinting bush brown butterfly</name>
    <dbReference type="NCBI Taxonomy" id="110368"/>
    <lineage>
        <taxon>Eukaryota</taxon>
        <taxon>Metazoa</taxon>
        <taxon>Ecdysozoa</taxon>
        <taxon>Arthropoda</taxon>
        <taxon>Hexapoda</taxon>
        <taxon>Insecta</taxon>
        <taxon>Pterygota</taxon>
        <taxon>Neoptera</taxon>
        <taxon>Endopterygota</taxon>
        <taxon>Lepidoptera</taxon>
        <taxon>Glossata</taxon>
        <taxon>Ditrysia</taxon>
        <taxon>Papilionoidea</taxon>
        <taxon>Nymphalidae</taxon>
        <taxon>Satyrinae</taxon>
        <taxon>Satyrini</taxon>
        <taxon>Mycalesina</taxon>
        <taxon>Bicyclus</taxon>
    </lineage>
</organism>
<dbReference type="InterPro" id="IPR036907">
    <property type="entry name" value="5'-Nucleotdase_C_sf"/>
</dbReference>
<feature type="domain" description="5'-Nucleotidase C-terminal" evidence="13">
    <location>
        <begin position="332"/>
        <end position="499"/>
    </location>
</feature>
<keyword evidence="10" id="KW-1199">Hemostasis impairing toxin</keyword>
<evidence type="ECO:0000256" key="4">
    <source>
        <dbReference type="ARBA" id="ARBA00022442"/>
    </source>
</evidence>
<keyword evidence="9 11" id="KW-0378">Hydrolase</keyword>
<dbReference type="PRINTS" id="PR01607">
    <property type="entry name" value="APYRASEFAMLY"/>
</dbReference>
<dbReference type="GO" id="GO:0008253">
    <property type="term" value="F:5'-nucleotidase activity"/>
    <property type="evidence" value="ECO:0007669"/>
    <property type="project" value="TreeGrafter"/>
</dbReference>
<dbReference type="CDD" id="cd07409">
    <property type="entry name" value="MPP_CD73_N"/>
    <property type="match status" value="1"/>
</dbReference>
<evidence type="ECO:0000256" key="7">
    <source>
        <dbReference type="ARBA" id="ARBA00022723"/>
    </source>
</evidence>
<evidence type="ECO:0000259" key="13">
    <source>
        <dbReference type="Pfam" id="PF02872"/>
    </source>
</evidence>
<gene>
    <name evidence="15" type="primary">LOC112049424</name>
</gene>
<keyword evidence="7" id="KW-0479">Metal-binding</keyword>
<keyword evidence="6" id="KW-0800">Toxin</keyword>
<evidence type="ECO:0000256" key="6">
    <source>
        <dbReference type="ARBA" id="ARBA00022656"/>
    </source>
</evidence>
<dbReference type="PANTHER" id="PTHR11575">
    <property type="entry name" value="5'-NUCLEOTIDASE-RELATED"/>
    <property type="match status" value="1"/>
</dbReference>
<dbReference type="GO" id="GO:0046872">
    <property type="term" value="F:metal ion binding"/>
    <property type="evidence" value="ECO:0007669"/>
    <property type="project" value="UniProtKB-KW"/>
</dbReference>
<evidence type="ECO:0000313" key="15">
    <source>
        <dbReference type="RefSeq" id="XP_023943065.2"/>
    </source>
</evidence>
<dbReference type="InterPro" id="IPR029052">
    <property type="entry name" value="Metallo-depent_PP-like"/>
</dbReference>
<proteinExistence type="inferred from homology"/>
<comment type="subcellular location">
    <subcellularLocation>
        <location evidence="1">Secreted</location>
    </subcellularLocation>
</comment>
<evidence type="ECO:0000256" key="3">
    <source>
        <dbReference type="ARBA" id="ARBA00012148"/>
    </source>
</evidence>
<dbReference type="GeneID" id="112049424"/>
<evidence type="ECO:0000256" key="2">
    <source>
        <dbReference type="ARBA" id="ARBA00006654"/>
    </source>
</evidence>
<dbReference type="AlphaFoldDB" id="A0A6J1N5D6"/>
<comment type="similarity">
    <text evidence="2 11">Belongs to the 5'-nucleotidase family.</text>
</comment>
<keyword evidence="4" id="KW-1201">Platelet aggregation inhibiting toxin</keyword>
<evidence type="ECO:0000256" key="5">
    <source>
        <dbReference type="ARBA" id="ARBA00022525"/>
    </source>
</evidence>
<feature type="signal peptide" evidence="11">
    <location>
        <begin position="1"/>
        <end position="18"/>
    </location>
</feature>